<dbReference type="PANTHER" id="PTHR42756">
    <property type="entry name" value="TRANSCRIPTIONAL REGULATOR, MARR"/>
    <property type="match status" value="1"/>
</dbReference>
<evidence type="ECO:0000256" key="2">
    <source>
        <dbReference type="ARBA" id="ARBA00023125"/>
    </source>
</evidence>
<organism evidence="5 6">
    <name type="scientific">Pusillimonas minor</name>
    <dbReference type="NCBI Taxonomy" id="2697024"/>
    <lineage>
        <taxon>Bacteria</taxon>
        <taxon>Pseudomonadati</taxon>
        <taxon>Pseudomonadota</taxon>
        <taxon>Betaproteobacteria</taxon>
        <taxon>Burkholderiales</taxon>
        <taxon>Alcaligenaceae</taxon>
        <taxon>Pusillimonas</taxon>
    </lineage>
</organism>
<dbReference type="Gene3D" id="1.10.10.10">
    <property type="entry name" value="Winged helix-like DNA-binding domain superfamily/Winged helix DNA-binding domain"/>
    <property type="match status" value="1"/>
</dbReference>
<reference evidence="5 6" key="1">
    <citation type="submission" date="2020-08" db="EMBL/GenBank/DDBJ databases">
        <title>Paraeoetvoesia sp. YC-7-48 draft genome sequence.</title>
        <authorList>
            <person name="Yao L."/>
        </authorList>
    </citation>
    <scope>NUCLEOTIDE SEQUENCE [LARGE SCALE GENOMIC DNA]</scope>
    <source>
        <strain evidence="6">YC-7-48</strain>
    </source>
</reference>
<dbReference type="AlphaFoldDB" id="A0A842HPZ6"/>
<evidence type="ECO:0000313" key="6">
    <source>
        <dbReference type="Proteomes" id="UP000545386"/>
    </source>
</evidence>
<proteinExistence type="predicted"/>
<evidence type="ECO:0000256" key="1">
    <source>
        <dbReference type="ARBA" id="ARBA00023015"/>
    </source>
</evidence>
<feature type="domain" description="HTH marR-type" evidence="4">
    <location>
        <begin position="35"/>
        <end position="167"/>
    </location>
</feature>
<dbReference type="InterPro" id="IPR000835">
    <property type="entry name" value="HTH_MarR-typ"/>
</dbReference>
<sequence>MLFYKCKPLVNDNISNDGAPTTELDPPLTYVDLQRDSLGYAIKRAQVRSYEVLFRVLGPDSLTPGRMTALSIVATQQGINQTVLAEMLGITRAGVVKVIDSLESLGYVERQAIPEDRRSYALAVTPAGYAELSRLNTLTRGYEKMIASKLTADERRLLMTLLDKVATD</sequence>
<dbReference type="PROSITE" id="PS50995">
    <property type="entry name" value="HTH_MARR_2"/>
    <property type="match status" value="1"/>
</dbReference>
<dbReference type="Pfam" id="PF01047">
    <property type="entry name" value="MarR"/>
    <property type="match status" value="1"/>
</dbReference>
<keyword evidence="3" id="KW-0804">Transcription</keyword>
<keyword evidence="1" id="KW-0805">Transcription regulation</keyword>
<dbReference type="EMBL" id="JACJUU010000004">
    <property type="protein sequence ID" value="MBC2769688.1"/>
    <property type="molecule type" value="Genomic_DNA"/>
</dbReference>
<dbReference type="InterPro" id="IPR036388">
    <property type="entry name" value="WH-like_DNA-bd_sf"/>
</dbReference>
<accession>A0A842HPZ6</accession>
<protein>
    <submittedName>
        <fullName evidence="5">MarR family transcriptional regulator</fullName>
    </submittedName>
</protein>
<dbReference type="PRINTS" id="PR00598">
    <property type="entry name" value="HTHMARR"/>
</dbReference>
<dbReference type="GO" id="GO:0003700">
    <property type="term" value="F:DNA-binding transcription factor activity"/>
    <property type="evidence" value="ECO:0007669"/>
    <property type="project" value="InterPro"/>
</dbReference>
<keyword evidence="2" id="KW-0238">DNA-binding</keyword>
<dbReference type="InterPro" id="IPR036390">
    <property type="entry name" value="WH_DNA-bd_sf"/>
</dbReference>
<dbReference type="SMART" id="SM00347">
    <property type="entry name" value="HTH_MARR"/>
    <property type="match status" value="1"/>
</dbReference>
<dbReference type="Proteomes" id="UP000545386">
    <property type="component" value="Unassembled WGS sequence"/>
</dbReference>
<keyword evidence="6" id="KW-1185">Reference proteome</keyword>
<comment type="caution">
    <text evidence="5">The sequence shown here is derived from an EMBL/GenBank/DDBJ whole genome shotgun (WGS) entry which is preliminary data.</text>
</comment>
<evidence type="ECO:0000313" key="5">
    <source>
        <dbReference type="EMBL" id="MBC2769688.1"/>
    </source>
</evidence>
<name>A0A842HPZ6_9BURK</name>
<dbReference type="SUPFAM" id="SSF46785">
    <property type="entry name" value="Winged helix' DNA-binding domain"/>
    <property type="match status" value="1"/>
</dbReference>
<dbReference type="GO" id="GO:0003677">
    <property type="term" value="F:DNA binding"/>
    <property type="evidence" value="ECO:0007669"/>
    <property type="project" value="UniProtKB-KW"/>
</dbReference>
<evidence type="ECO:0000256" key="3">
    <source>
        <dbReference type="ARBA" id="ARBA00023163"/>
    </source>
</evidence>
<dbReference type="PANTHER" id="PTHR42756:SF1">
    <property type="entry name" value="TRANSCRIPTIONAL REPRESSOR OF EMRAB OPERON"/>
    <property type="match status" value="1"/>
</dbReference>
<evidence type="ECO:0000259" key="4">
    <source>
        <dbReference type="PROSITE" id="PS50995"/>
    </source>
</evidence>
<gene>
    <name evidence="5" type="ORF">GTU67_07140</name>
</gene>